<keyword evidence="12" id="KW-1185">Reference proteome</keyword>
<keyword evidence="7 10" id="KW-1133">Transmembrane helix</keyword>
<evidence type="ECO:0000256" key="6">
    <source>
        <dbReference type="ARBA" id="ARBA00022927"/>
    </source>
</evidence>
<proteinExistence type="inferred from homology"/>
<evidence type="ECO:0000256" key="7">
    <source>
        <dbReference type="ARBA" id="ARBA00022989"/>
    </source>
</evidence>
<gene>
    <name evidence="11" type="ORF">SAMN02745199_0867</name>
</gene>
<evidence type="ECO:0000313" key="11">
    <source>
        <dbReference type="EMBL" id="SHH37724.1"/>
    </source>
</evidence>
<reference evidence="12" key="1">
    <citation type="submission" date="2016-11" db="EMBL/GenBank/DDBJ databases">
        <authorList>
            <person name="Varghese N."/>
            <person name="Submissions S."/>
        </authorList>
    </citation>
    <scope>NUCLEOTIDE SEQUENCE [LARGE SCALE GENOMIC DNA]</scope>
    <source>
        <strain evidence="12">DSM 15807</strain>
    </source>
</reference>
<feature type="transmembrane region" description="Helical" evidence="10">
    <location>
        <begin position="29"/>
        <end position="49"/>
    </location>
</feature>
<dbReference type="GO" id="GO:0015031">
    <property type="term" value="P:protein transport"/>
    <property type="evidence" value="ECO:0007669"/>
    <property type="project" value="UniProtKB-KW"/>
</dbReference>
<dbReference type="PANTHER" id="PTHR33909:SF1">
    <property type="entry name" value="SEC TRANSLOCON ACCESSORY COMPLEX SUBUNIT YAJC"/>
    <property type="match status" value="1"/>
</dbReference>
<dbReference type="GO" id="GO:0005886">
    <property type="term" value="C:plasma membrane"/>
    <property type="evidence" value="ECO:0007669"/>
    <property type="project" value="UniProtKB-SubCell"/>
</dbReference>
<name>A0A1M5SGQ6_9BACT</name>
<comment type="subcellular location">
    <subcellularLocation>
        <location evidence="1">Cell membrane</location>
        <topology evidence="1">Single-pass membrane protein</topology>
    </subcellularLocation>
</comment>
<keyword evidence="6" id="KW-0653">Protein transport</keyword>
<dbReference type="PANTHER" id="PTHR33909">
    <property type="entry name" value="SEC TRANSLOCON ACCESSORY COMPLEX SUBUNIT YAJC"/>
    <property type="match status" value="1"/>
</dbReference>
<dbReference type="NCBIfam" id="TIGR00739">
    <property type="entry name" value="yajC"/>
    <property type="match status" value="1"/>
</dbReference>
<dbReference type="STRING" id="1123380.SAMN02745199_0867"/>
<sequence length="126" mass="14042">MNNLIYAGVPEGTTSEPVATAAPSASSGLFQMLFLLLIFFVMMYFLVILPQKRREKQFKQMIASIRRGDTVVTSGGVVGKVIDVKNETLKIKTANTTELEISKAFVARVLKNKNEKTEKSEKNEKK</sequence>
<evidence type="ECO:0000313" key="12">
    <source>
        <dbReference type="Proteomes" id="UP000242592"/>
    </source>
</evidence>
<dbReference type="AlphaFoldDB" id="A0A1M5SGQ6"/>
<keyword evidence="5 10" id="KW-0812">Transmembrane</keyword>
<evidence type="ECO:0000256" key="3">
    <source>
        <dbReference type="ARBA" id="ARBA00022448"/>
    </source>
</evidence>
<keyword evidence="8" id="KW-0811">Translocation</keyword>
<keyword evidence="3" id="KW-0813">Transport</keyword>
<evidence type="ECO:0000256" key="10">
    <source>
        <dbReference type="SAM" id="Phobius"/>
    </source>
</evidence>
<evidence type="ECO:0000256" key="2">
    <source>
        <dbReference type="ARBA" id="ARBA00006742"/>
    </source>
</evidence>
<organism evidence="11 12">
    <name type="scientific">Thermosipho atlanticus DSM 15807</name>
    <dbReference type="NCBI Taxonomy" id="1123380"/>
    <lineage>
        <taxon>Bacteria</taxon>
        <taxon>Thermotogati</taxon>
        <taxon>Thermotogota</taxon>
        <taxon>Thermotogae</taxon>
        <taxon>Thermotogales</taxon>
        <taxon>Fervidobacteriaceae</taxon>
        <taxon>Thermosipho</taxon>
    </lineage>
</organism>
<protein>
    <submittedName>
        <fullName evidence="11">Protein translocase subunit yajC</fullName>
    </submittedName>
</protein>
<keyword evidence="9 10" id="KW-0472">Membrane</keyword>
<evidence type="ECO:0000256" key="9">
    <source>
        <dbReference type="ARBA" id="ARBA00023136"/>
    </source>
</evidence>
<evidence type="ECO:0000256" key="4">
    <source>
        <dbReference type="ARBA" id="ARBA00022475"/>
    </source>
</evidence>
<dbReference type="PRINTS" id="PR01853">
    <property type="entry name" value="YAJCTRNLCASE"/>
</dbReference>
<dbReference type="InterPro" id="IPR003849">
    <property type="entry name" value="Preprotein_translocase_YajC"/>
</dbReference>
<evidence type="ECO:0000256" key="5">
    <source>
        <dbReference type="ARBA" id="ARBA00022692"/>
    </source>
</evidence>
<keyword evidence="4" id="KW-1003">Cell membrane</keyword>
<dbReference type="Pfam" id="PF02699">
    <property type="entry name" value="YajC"/>
    <property type="match status" value="1"/>
</dbReference>
<comment type="similarity">
    <text evidence="2">Belongs to the YajC family.</text>
</comment>
<evidence type="ECO:0000256" key="8">
    <source>
        <dbReference type="ARBA" id="ARBA00023010"/>
    </source>
</evidence>
<dbReference type="Proteomes" id="UP000242592">
    <property type="component" value="Unassembled WGS sequence"/>
</dbReference>
<evidence type="ECO:0000256" key="1">
    <source>
        <dbReference type="ARBA" id="ARBA00004162"/>
    </source>
</evidence>
<dbReference type="SMART" id="SM01323">
    <property type="entry name" value="YajC"/>
    <property type="match status" value="1"/>
</dbReference>
<dbReference type="RefSeq" id="WP_073072625.1">
    <property type="nucleotide sequence ID" value="NZ_FQXN01000003.1"/>
</dbReference>
<dbReference type="EMBL" id="FQXN01000003">
    <property type="protein sequence ID" value="SHH37724.1"/>
    <property type="molecule type" value="Genomic_DNA"/>
</dbReference>
<accession>A0A1M5SGQ6</accession>